<evidence type="ECO:0000313" key="3">
    <source>
        <dbReference type="Proteomes" id="UP000183815"/>
    </source>
</evidence>
<reference evidence="2 3" key="1">
    <citation type="submission" date="2016-08" db="EMBL/GenBank/DDBJ databases">
        <title>New Insights into Marine Group III Euryarchaeota, from dark to light.</title>
        <authorList>
            <person name="Haro-Moreno J.M."/>
            <person name="Rodriguez-Valera F."/>
            <person name="Lopez-Garcia P."/>
            <person name="Moreira D."/>
            <person name="Martin-Cuadrado A.B."/>
        </authorList>
    </citation>
    <scope>NUCLEOTIDE SEQUENCE [LARGE SCALE GENOMIC DNA]</scope>
    <source>
        <strain evidence="2">CG-Bathy1</strain>
    </source>
</reference>
<dbReference type="EMBL" id="MIYU01000008">
    <property type="protein sequence ID" value="OIR17997.1"/>
    <property type="molecule type" value="Genomic_DNA"/>
</dbReference>
<accession>A0A1J5TNW3</accession>
<feature type="transmembrane region" description="Helical" evidence="1">
    <location>
        <begin position="138"/>
        <end position="157"/>
    </location>
</feature>
<sequence>MKNYLVMMMTLMFISYGAGEVKHSPSEIEDGGTLRAWIDTEDDVAEVSFFVCDTKSGVCYQPETRSKEENNQNSRYEFEYKVQNGVNPAYRYTLEYEDEEESKIPKLGVIYDEQEVIDIGGSLYFEVKIAEVEEENGIPTLGIVISSMIIICLSIIYKKE</sequence>
<evidence type="ECO:0000256" key="1">
    <source>
        <dbReference type="SAM" id="Phobius"/>
    </source>
</evidence>
<comment type="caution">
    <text evidence="2">The sequence shown here is derived from an EMBL/GenBank/DDBJ whole genome shotgun (WGS) entry which is preliminary data.</text>
</comment>
<keyword evidence="1" id="KW-1133">Transmembrane helix</keyword>
<dbReference type="Proteomes" id="UP000183815">
    <property type="component" value="Unassembled WGS sequence"/>
</dbReference>
<organism evidence="2 3">
    <name type="scientific">Marine Group III euryarchaeote CG-Bathy1</name>
    <dbReference type="NCBI Taxonomy" id="1889001"/>
    <lineage>
        <taxon>Archaea</taxon>
        <taxon>Methanobacteriati</taxon>
        <taxon>Thermoplasmatota</taxon>
        <taxon>Thermoplasmata</taxon>
        <taxon>Candidatus Thermoprofundales</taxon>
    </lineage>
</organism>
<name>A0A1J5TNW3_9ARCH</name>
<gene>
    <name evidence="2" type="ORF">BEU04_04655</name>
</gene>
<protein>
    <submittedName>
        <fullName evidence="2">Uncharacterized protein</fullName>
    </submittedName>
</protein>
<keyword evidence="1" id="KW-0812">Transmembrane</keyword>
<evidence type="ECO:0000313" key="2">
    <source>
        <dbReference type="EMBL" id="OIR17997.1"/>
    </source>
</evidence>
<keyword evidence="1" id="KW-0472">Membrane</keyword>
<proteinExistence type="predicted"/>
<dbReference type="AlphaFoldDB" id="A0A1J5TNW3"/>